<evidence type="ECO:0000259" key="1">
    <source>
        <dbReference type="Pfam" id="PF07978"/>
    </source>
</evidence>
<protein>
    <submittedName>
        <fullName evidence="2">NIPSNAP family protein</fullName>
    </submittedName>
</protein>
<feature type="domain" description="NIPSNAP" evidence="1">
    <location>
        <begin position="3"/>
        <end position="100"/>
    </location>
</feature>
<dbReference type="EMBL" id="CP104213">
    <property type="protein sequence ID" value="UWX63798.1"/>
    <property type="molecule type" value="Genomic_DNA"/>
</dbReference>
<dbReference type="InterPro" id="IPR012577">
    <property type="entry name" value="NIPSNAP"/>
</dbReference>
<evidence type="ECO:0000313" key="2">
    <source>
        <dbReference type="EMBL" id="UWX63798.1"/>
    </source>
</evidence>
<proteinExistence type="predicted"/>
<dbReference type="Gene3D" id="3.30.70.100">
    <property type="match status" value="1"/>
</dbReference>
<gene>
    <name evidence="2" type="ORF">N0D28_13845</name>
</gene>
<organism evidence="2 3">
    <name type="scientific">Deinococcus rubellus</name>
    <dbReference type="NCBI Taxonomy" id="1889240"/>
    <lineage>
        <taxon>Bacteria</taxon>
        <taxon>Thermotogati</taxon>
        <taxon>Deinococcota</taxon>
        <taxon>Deinococci</taxon>
        <taxon>Deinococcales</taxon>
        <taxon>Deinococcaceae</taxon>
        <taxon>Deinococcus</taxon>
    </lineage>
</organism>
<dbReference type="Proteomes" id="UP001060261">
    <property type="component" value="Chromosome"/>
</dbReference>
<reference evidence="2" key="1">
    <citation type="submission" date="2022-09" db="EMBL/GenBank/DDBJ databases">
        <title>genome sequence of Deinococcus rubellus.</title>
        <authorList>
            <person name="Srinivasan S."/>
        </authorList>
    </citation>
    <scope>NUCLEOTIDE SEQUENCE</scope>
    <source>
        <strain evidence="2">Ant6</strain>
    </source>
</reference>
<dbReference type="RefSeq" id="WP_260560078.1">
    <property type="nucleotide sequence ID" value="NZ_BAABEC010000074.1"/>
</dbReference>
<dbReference type="SUPFAM" id="SSF54909">
    <property type="entry name" value="Dimeric alpha+beta barrel"/>
    <property type="match status" value="1"/>
</dbReference>
<evidence type="ECO:0000313" key="3">
    <source>
        <dbReference type="Proteomes" id="UP001060261"/>
    </source>
</evidence>
<sequence>MFYELRRYTAQPGRRDELVKFMEEVIIPYQVSKGMVVTASFIDEENPDVYIWMRRFEDEADRQQLYAATYDNDHWKNEIAPITSQLMIREKMVVTRIVPTAKSVLH</sequence>
<keyword evidence="3" id="KW-1185">Reference proteome</keyword>
<accession>A0ABY5YFH3</accession>
<name>A0ABY5YFH3_9DEIO</name>
<dbReference type="Pfam" id="PF07978">
    <property type="entry name" value="NIPSNAP"/>
    <property type="match status" value="1"/>
</dbReference>
<dbReference type="InterPro" id="IPR011008">
    <property type="entry name" value="Dimeric_a/b-barrel"/>
</dbReference>